<proteinExistence type="predicted"/>
<protein>
    <submittedName>
        <fullName evidence="2">Uncharacterized protein</fullName>
    </submittedName>
</protein>
<organism evidence="2">
    <name type="scientific">Micrurus corallinus</name>
    <name type="common">Brazilian coral snake</name>
    <dbReference type="NCBI Taxonomy" id="54390"/>
    <lineage>
        <taxon>Eukaryota</taxon>
        <taxon>Metazoa</taxon>
        <taxon>Chordata</taxon>
        <taxon>Craniata</taxon>
        <taxon>Vertebrata</taxon>
        <taxon>Euteleostomi</taxon>
        <taxon>Lepidosauria</taxon>
        <taxon>Squamata</taxon>
        <taxon>Bifurcata</taxon>
        <taxon>Unidentata</taxon>
        <taxon>Episquamata</taxon>
        <taxon>Toxicofera</taxon>
        <taxon>Serpentes</taxon>
        <taxon>Colubroidea</taxon>
        <taxon>Elapidae</taxon>
        <taxon>Elapinae</taxon>
        <taxon>Micrurus</taxon>
    </lineage>
</organism>
<dbReference type="AlphaFoldDB" id="A0A2D4G890"/>
<name>A0A2D4G890_MICCO</name>
<sequence length="106" mass="12455">MLFLMKLTLMMMPIMQCLELGHHSIWKSWALHIKELLSFSPCVLWKIQETVLQQHKFWMFWSQKSSYISQPKFTPAPYGSFCSLLEKFLGANIVILPENVQYLVSS</sequence>
<evidence type="ECO:0000313" key="2">
    <source>
        <dbReference type="EMBL" id="LAA55606.1"/>
    </source>
</evidence>
<keyword evidence="1" id="KW-0732">Signal</keyword>
<feature type="signal peptide" evidence="1">
    <location>
        <begin position="1"/>
        <end position="17"/>
    </location>
</feature>
<reference evidence="2" key="1">
    <citation type="submission" date="2017-07" db="EMBL/GenBank/DDBJ databases">
        <authorList>
            <person name="Mikheyev A."/>
            <person name="Grau M."/>
        </authorList>
    </citation>
    <scope>NUCLEOTIDE SEQUENCE</scope>
    <source>
        <tissue evidence="2">Venom_gland</tissue>
    </source>
</reference>
<feature type="chain" id="PRO_5013662818" evidence="1">
    <location>
        <begin position="18"/>
        <end position="106"/>
    </location>
</feature>
<reference evidence="2" key="2">
    <citation type="submission" date="2017-11" db="EMBL/GenBank/DDBJ databases">
        <title>Coralsnake Venomics: Analyses of Venom Gland Transcriptomes and Proteomes of Six Brazilian Taxa.</title>
        <authorList>
            <person name="Aird S.D."/>
            <person name="Jorge da Silva N."/>
            <person name="Qiu L."/>
            <person name="Villar-Briones A."/>
            <person name="Aparecida-Saddi V."/>
            <person name="Campos-Telles M.P."/>
            <person name="Grau M."/>
            <person name="Mikheyev A.S."/>
        </authorList>
    </citation>
    <scope>NUCLEOTIDE SEQUENCE</scope>
    <source>
        <tissue evidence="2">Venom_gland</tissue>
    </source>
</reference>
<accession>A0A2D4G890</accession>
<evidence type="ECO:0000256" key="1">
    <source>
        <dbReference type="SAM" id="SignalP"/>
    </source>
</evidence>
<dbReference type="EMBL" id="IACJ01116985">
    <property type="protein sequence ID" value="LAA55606.1"/>
    <property type="molecule type" value="Transcribed_RNA"/>
</dbReference>